<accession>A0A915KRQ0</accession>
<dbReference type="AlphaFoldDB" id="A0A915KRQ0"/>
<sequence>MEIEYGLRKDEEAAPAVEKKLMELPSPMKVDDDITTNKLIIDKNVAETPEPEMVESKE</sequence>
<evidence type="ECO:0000313" key="1">
    <source>
        <dbReference type="Proteomes" id="UP000887565"/>
    </source>
</evidence>
<proteinExistence type="predicted"/>
<reference evidence="2" key="1">
    <citation type="submission" date="2022-11" db="UniProtKB">
        <authorList>
            <consortium name="WormBaseParasite"/>
        </authorList>
    </citation>
    <scope>IDENTIFICATION</scope>
</reference>
<keyword evidence="1" id="KW-1185">Reference proteome</keyword>
<organism evidence="1 2">
    <name type="scientific">Romanomermis culicivorax</name>
    <name type="common">Nematode worm</name>
    <dbReference type="NCBI Taxonomy" id="13658"/>
    <lineage>
        <taxon>Eukaryota</taxon>
        <taxon>Metazoa</taxon>
        <taxon>Ecdysozoa</taxon>
        <taxon>Nematoda</taxon>
        <taxon>Enoplea</taxon>
        <taxon>Dorylaimia</taxon>
        <taxon>Mermithida</taxon>
        <taxon>Mermithoidea</taxon>
        <taxon>Mermithidae</taxon>
        <taxon>Romanomermis</taxon>
    </lineage>
</organism>
<dbReference type="Proteomes" id="UP000887565">
    <property type="component" value="Unplaced"/>
</dbReference>
<protein>
    <submittedName>
        <fullName evidence="2">Uncharacterized protein</fullName>
    </submittedName>
</protein>
<name>A0A915KRQ0_ROMCU</name>
<evidence type="ECO:0000313" key="2">
    <source>
        <dbReference type="WBParaSite" id="nRc.2.0.1.t41159-RA"/>
    </source>
</evidence>
<dbReference type="WBParaSite" id="nRc.2.0.1.t41159-RA">
    <property type="protein sequence ID" value="nRc.2.0.1.t41159-RA"/>
    <property type="gene ID" value="nRc.2.0.1.g41159"/>
</dbReference>